<gene>
    <name evidence="2" type="ORF">D1781_10010</name>
</gene>
<reference evidence="3" key="1">
    <citation type="submission" date="2018-09" db="EMBL/GenBank/DDBJ databases">
        <authorList>
            <person name="Kim I."/>
        </authorList>
    </citation>
    <scope>NUCLEOTIDE SEQUENCE [LARGE SCALE GENOMIC DNA]</scope>
    <source>
        <strain evidence="3">DD4a</strain>
    </source>
</reference>
<dbReference type="EMBL" id="QXTG01000002">
    <property type="protein sequence ID" value="RIX27858.1"/>
    <property type="molecule type" value="Genomic_DNA"/>
</dbReference>
<feature type="region of interest" description="Disordered" evidence="1">
    <location>
        <begin position="18"/>
        <end position="51"/>
    </location>
</feature>
<accession>A0A3A1TW80</accession>
<evidence type="ECO:0000313" key="2">
    <source>
        <dbReference type="EMBL" id="RIX27858.1"/>
    </source>
</evidence>
<dbReference type="AlphaFoldDB" id="A0A3A1TW80"/>
<evidence type="ECO:0008006" key="4">
    <source>
        <dbReference type="Google" id="ProtNLM"/>
    </source>
</evidence>
<proteinExistence type="predicted"/>
<sequence length="345" mass="35669">MLLGGTGVLATTLAACTATPPAKKPSPARTGYGGRPITGAAEPGSAPIPTRTPAGRVVALPAGTRPWGVAVAPFVGRVYLAARHQDAFVVVHLRTNAVQKVAVPGSARMIDLVSTTGPLLLPAEDKATLYELALPSLDVVRSSATKRQPHQAVVVGDTTFVAQEYGHAVRVLRDGRRVADLPEPVQPGGITATDGRVAVVDVATATLFVYDATTLRLLAALPAGEGPSHVTLIGDARVAVCDVRGNAVLTYDLAGAPRRLGRAAVPGRAFWILADPEARTIYAALANTNRIVRLSVDRNGHPTVTGTLPTVQQPISMDLDAASGTLYIGGYAASQLQIAPVSAFA</sequence>
<name>A0A3A1TW80_9MICO</name>
<evidence type="ECO:0000313" key="3">
    <source>
        <dbReference type="Proteomes" id="UP000265742"/>
    </source>
</evidence>
<feature type="compositionally biased region" description="Low complexity" evidence="1">
    <location>
        <begin position="18"/>
        <end position="30"/>
    </location>
</feature>
<comment type="caution">
    <text evidence="2">The sequence shown here is derived from an EMBL/GenBank/DDBJ whole genome shotgun (WGS) entry which is preliminary data.</text>
</comment>
<dbReference type="InterPro" id="IPR011045">
    <property type="entry name" value="N2O_reductase_N"/>
</dbReference>
<dbReference type="InterPro" id="IPR015943">
    <property type="entry name" value="WD40/YVTN_repeat-like_dom_sf"/>
</dbReference>
<protein>
    <recommendedName>
        <fullName evidence="4">YncE family protein</fullName>
    </recommendedName>
</protein>
<dbReference type="SUPFAM" id="SSF50974">
    <property type="entry name" value="Nitrous oxide reductase, N-terminal domain"/>
    <property type="match status" value="1"/>
</dbReference>
<keyword evidence="3" id="KW-1185">Reference proteome</keyword>
<dbReference type="PANTHER" id="PTHR47197:SF3">
    <property type="entry name" value="DIHYDRO-HEME D1 DEHYDROGENASE"/>
    <property type="match status" value="1"/>
</dbReference>
<dbReference type="Gene3D" id="2.130.10.10">
    <property type="entry name" value="YVTN repeat-like/Quinoprotein amine dehydrogenase"/>
    <property type="match status" value="1"/>
</dbReference>
<dbReference type="InterPro" id="IPR051200">
    <property type="entry name" value="Host-pathogen_enzymatic-act"/>
</dbReference>
<dbReference type="Proteomes" id="UP000265742">
    <property type="component" value="Unassembled WGS sequence"/>
</dbReference>
<dbReference type="PANTHER" id="PTHR47197">
    <property type="entry name" value="PROTEIN NIRF"/>
    <property type="match status" value="1"/>
</dbReference>
<evidence type="ECO:0000256" key="1">
    <source>
        <dbReference type="SAM" id="MobiDB-lite"/>
    </source>
</evidence>
<organism evidence="2 3">
    <name type="scientific">Amnibacterium setariae</name>
    <dbReference type="NCBI Taxonomy" id="2306585"/>
    <lineage>
        <taxon>Bacteria</taxon>
        <taxon>Bacillati</taxon>
        <taxon>Actinomycetota</taxon>
        <taxon>Actinomycetes</taxon>
        <taxon>Micrococcales</taxon>
        <taxon>Microbacteriaceae</taxon>
        <taxon>Amnibacterium</taxon>
    </lineage>
</organism>